<comment type="similarity">
    <text evidence="2">Belongs to the MreD family.</text>
</comment>
<evidence type="ECO:0000256" key="7">
    <source>
        <dbReference type="ARBA" id="ARBA00023136"/>
    </source>
</evidence>
<dbReference type="RefSeq" id="WP_273618744.1">
    <property type="nucleotide sequence ID" value="NZ_CP103868.1"/>
</dbReference>
<feature type="transmembrane region" description="Helical" evidence="8">
    <location>
        <begin position="21"/>
        <end position="43"/>
    </location>
</feature>
<evidence type="ECO:0000256" key="2">
    <source>
        <dbReference type="ARBA" id="ARBA00007776"/>
    </source>
</evidence>
<feature type="transmembrane region" description="Helical" evidence="8">
    <location>
        <begin position="114"/>
        <end position="136"/>
    </location>
</feature>
<evidence type="ECO:0000313" key="9">
    <source>
        <dbReference type="EMBL" id="WCT78424.1"/>
    </source>
</evidence>
<accession>A0ABY7TYR6</accession>
<keyword evidence="3" id="KW-1003">Cell membrane</keyword>
<dbReference type="InterPro" id="IPR007227">
    <property type="entry name" value="Cell_shape_determining_MreD"/>
</dbReference>
<keyword evidence="5" id="KW-0133">Cell shape</keyword>
<evidence type="ECO:0000256" key="4">
    <source>
        <dbReference type="ARBA" id="ARBA00022692"/>
    </source>
</evidence>
<evidence type="ECO:0000256" key="8">
    <source>
        <dbReference type="SAM" id="Phobius"/>
    </source>
</evidence>
<evidence type="ECO:0000256" key="1">
    <source>
        <dbReference type="ARBA" id="ARBA00004651"/>
    </source>
</evidence>
<name>A0ABY7TYR6_9SPHN</name>
<dbReference type="Pfam" id="PF04093">
    <property type="entry name" value="MreD"/>
    <property type="match status" value="1"/>
</dbReference>
<keyword evidence="4 8" id="KW-0812">Transmembrane</keyword>
<evidence type="ECO:0000256" key="3">
    <source>
        <dbReference type="ARBA" id="ARBA00022475"/>
    </source>
</evidence>
<keyword evidence="6 8" id="KW-1133">Transmembrane helix</keyword>
<keyword evidence="7 8" id="KW-0472">Membrane</keyword>
<evidence type="ECO:0000313" key="10">
    <source>
        <dbReference type="Proteomes" id="UP001218231"/>
    </source>
</evidence>
<evidence type="ECO:0000256" key="5">
    <source>
        <dbReference type="ARBA" id="ARBA00022960"/>
    </source>
</evidence>
<comment type="subcellular location">
    <subcellularLocation>
        <location evidence="1">Cell membrane</location>
        <topology evidence="1">Multi-pass membrane protein</topology>
    </subcellularLocation>
</comment>
<reference evidence="9 10" key="1">
    <citation type="submission" date="2023-02" db="EMBL/GenBank/DDBJ databases">
        <title>Genome sequence of Novosphingobium humi KACC 19094.</title>
        <authorList>
            <person name="Kim S."/>
            <person name="Heo J."/>
            <person name="Kwon S.-W."/>
        </authorList>
    </citation>
    <scope>NUCLEOTIDE SEQUENCE [LARGE SCALE GENOMIC DNA]</scope>
    <source>
        <strain evidence="9 10">KACC 19094</strain>
    </source>
</reference>
<gene>
    <name evidence="9" type="ORF">PQ457_05500</name>
</gene>
<organism evidence="9 10">
    <name type="scientific">Novosphingobium humi</name>
    <dbReference type="NCBI Taxonomy" id="2282397"/>
    <lineage>
        <taxon>Bacteria</taxon>
        <taxon>Pseudomonadati</taxon>
        <taxon>Pseudomonadota</taxon>
        <taxon>Alphaproteobacteria</taxon>
        <taxon>Sphingomonadales</taxon>
        <taxon>Sphingomonadaceae</taxon>
        <taxon>Novosphingobium</taxon>
    </lineage>
</organism>
<evidence type="ECO:0000256" key="6">
    <source>
        <dbReference type="ARBA" id="ARBA00022989"/>
    </source>
</evidence>
<keyword evidence="10" id="KW-1185">Reference proteome</keyword>
<sequence length="181" mass="19586">MPANRLLRGSARQISRAPSPLIAYAAPWVTVALASCLPGWPLIAMAPIMPPLGFMTLLAWRQLRPGLLPVWAGAVLGMVDDLFSGAPFGAAMALWSITMIVMDLIEARFPWRNFLTDWLVAGLFIVAYLALGWVIAAHSGGAIAPALIVPQGLVALVAYPMVGRTVGLIDRWRLMRFRVLG</sequence>
<dbReference type="EMBL" id="CP117417">
    <property type="protein sequence ID" value="WCT78424.1"/>
    <property type="molecule type" value="Genomic_DNA"/>
</dbReference>
<feature type="transmembrane region" description="Helical" evidence="8">
    <location>
        <begin position="142"/>
        <end position="162"/>
    </location>
</feature>
<dbReference type="Proteomes" id="UP001218231">
    <property type="component" value="Chromosome"/>
</dbReference>
<protein>
    <submittedName>
        <fullName evidence="9">Rod shape-determining protein MreD</fullName>
    </submittedName>
</protein>
<feature type="transmembrane region" description="Helical" evidence="8">
    <location>
        <begin position="82"/>
        <end position="102"/>
    </location>
</feature>
<proteinExistence type="inferred from homology"/>